<proteinExistence type="predicted"/>
<name>A0A0F8ZXM7_9ZZZZ</name>
<protein>
    <submittedName>
        <fullName evidence="1">Uncharacterized protein</fullName>
    </submittedName>
</protein>
<dbReference type="EMBL" id="LAZR01045549">
    <property type="protein sequence ID" value="KKK98613.1"/>
    <property type="molecule type" value="Genomic_DNA"/>
</dbReference>
<organism evidence="1">
    <name type="scientific">marine sediment metagenome</name>
    <dbReference type="NCBI Taxonomy" id="412755"/>
    <lineage>
        <taxon>unclassified sequences</taxon>
        <taxon>metagenomes</taxon>
        <taxon>ecological metagenomes</taxon>
    </lineage>
</organism>
<reference evidence="1" key="1">
    <citation type="journal article" date="2015" name="Nature">
        <title>Complex archaea that bridge the gap between prokaryotes and eukaryotes.</title>
        <authorList>
            <person name="Spang A."/>
            <person name="Saw J.H."/>
            <person name="Jorgensen S.L."/>
            <person name="Zaremba-Niedzwiedzka K."/>
            <person name="Martijn J."/>
            <person name="Lind A.E."/>
            <person name="van Eijk R."/>
            <person name="Schleper C."/>
            <person name="Guy L."/>
            <person name="Ettema T.J."/>
        </authorList>
    </citation>
    <scope>NUCLEOTIDE SEQUENCE</scope>
</reference>
<accession>A0A0F8ZXM7</accession>
<gene>
    <name evidence="1" type="ORF">LCGC14_2641020</name>
</gene>
<feature type="non-terminal residue" evidence="1">
    <location>
        <position position="1"/>
    </location>
</feature>
<dbReference type="AlphaFoldDB" id="A0A0F8ZXM7"/>
<comment type="caution">
    <text evidence="1">The sequence shown here is derived from an EMBL/GenBank/DDBJ whole genome shotgun (WGS) entry which is preliminary data.</text>
</comment>
<evidence type="ECO:0000313" key="1">
    <source>
        <dbReference type="EMBL" id="KKK98613.1"/>
    </source>
</evidence>
<sequence>LVKYTNPEIENLIEFCKFCKENNRSLEIRAYVINSSYLKYLHNLIAGEKVITFNFPSPFALFFSSSKDIENKIVLDNYKDSFNRFVQSFESQDSTNKEKKEALEYLAFCIFDLLPEFKVIGMDPKTTNAITKEFKKVFAKIDHKTVNRLLEKLFENS</sequence>